<dbReference type="KEGG" id="vg:55007057"/>
<protein>
    <submittedName>
        <fullName evidence="1">Uncharacterized protein</fullName>
    </submittedName>
</protein>
<organism evidence="1 2">
    <name type="scientific">Arthrobacter phage Coral</name>
    <dbReference type="NCBI Taxonomy" id="2419951"/>
    <lineage>
        <taxon>Viruses</taxon>
        <taxon>Duplodnaviria</taxon>
        <taxon>Heunggongvirae</taxon>
        <taxon>Uroviricota</taxon>
        <taxon>Caudoviricetes</taxon>
        <taxon>Coralvirus</taxon>
        <taxon>Coralvirus coral</taxon>
    </lineage>
</organism>
<dbReference type="EMBL" id="MH834606">
    <property type="protein sequence ID" value="AYN57545.1"/>
    <property type="molecule type" value="Genomic_DNA"/>
</dbReference>
<keyword evidence="2" id="KW-1185">Reference proteome</keyword>
<gene>
    <name evidence="1" type="primary">70</name>
    <name evidence="1" type="ORF">PBI_CORAL_70</name>
</gene>
<dbReference type="RefSeq" id="YP_009815827.1">
    <property type="nucleotide sequence ID" value="NC_048099.1"/>
</dbReference>
<dbReference type="GeneID" id="55007057"/>
<name>A0A3G2KF37_9CAUD</name>
<reference evidence="1 2" key="1">
    <citation type="submission" date="2018-09" db="EMBL/GenBank/DDBJ databases">
        <authorList>
            <person name="Giglietti G."/>
            <person name="Stoner T.H."/>
            <person name="Garlena R.A."/>
            <person name="Russell D.A."/>
            <person name="Pope W.H."/>
            <person name="Jacobs-Sera D."/>
            <person name="Hatfull G.F."/>
        </authorList>
    </citation>
    <scope>NUCLEOTIDE SEQUENCE [LARGE SCALE GENOMIC DNA]</scope>
</reference>
<proteinExistence type="predicted"/>
<evidence type="ECO:0000313" key="2">
    <source>
        <dbReference type="Proteomes" id="UP000278552"/>
    </source>
</evidence>
<dbReference type="Proteomes" id="UP000278552">
    <property type="component" value="Segment"/>
</dbReference>
<evidence type="ECO:0000313" key="1">
    <source>
        <dbReference type="EMBL" id="AYN57545.1"/>
    </source>
</evidence>
<sequence length="67" mass="7387">MAETVALFALVRHPERPSKGMLCKLSEDGVTHEEIAEGPWEKLKDVMDYLHEGAEALHGGNSKEVKA</sequence>
<accession>A0A3G2KF37</accession>